<keyword evidence="2" id="KW-0597">Phosphoprotein</keyword>
<dbReference type="Pfam" id="PF00435">
    <property type="entry name" value="Spectrin"/>
    <property type="match status" value="1"/>
</dbReference>
<dbReference type="Pfam" id="PF25034">
    <property type="entry name" value="Spectrin_SYNE1"/>
    <property type="match status" value="1"/>
</dbReference>
<evidence type="ECO:0000256" key="1">
    <source>
        <dbReference type="ARBA" id="ARBA00004126"/>
    </source>
</evidence>
<evidence type="ECO:0008006" key="12">
    <source>
        <dbReference type="Google" id="ProtNLM"/>
    </source>
</evidence>
<dbReference type="PANTHER" id="PTHR14514:SF7">
    <property type="entry name" value="KASH DOMAIN-CONTAINING PROTEIN"/>
    <property type="match status" value="1"/>
</dbReference>
<dbReference type="InterPro" id="IPR002017">
    <property type="entry name" value="Spectrin_repeat"/>
</dbReference>
<dbReference type="GO" id="GO:0031965">
    <property type="term" value="C:nuclear membrane"/>
    <property type="evidence" value="ECO:0007669"/>
    <property type="project" value="UniProtKB-SubCell"/>
</dbReference>
<evidence type="ECO:0000256" key="5">
    <source>
        <dbReference type="ARBA" id="ARBA00023242"/>
    </source>
</evidence>
<feature type="domain" description="Nesprin-1 spectrin repeats region" evidence="8">
    <location>
        <begin position="42"/>
        <end position="161"/>
    </location>
</feature>
<dbReference type="PANTHER" id="PTHR14514">
    <property type="entry name" value="PKA ANCHORING PROTEIN"/>
    <property type="match status" value="1"/>
</dbReference>
<accession>A0A3B3Q457</accession>
<evidence type="ECO:0000256" key="6">
    <source>
        <dbReference type="SAM" id="Coils"/>
    </source>
</evidence>
<evidence type="ECO:0000259" key="8">
    <source>
        <dbReference type="Pfam" id="PF25034"/>
    </source>
</evidence>
<sequence>MQELEEALQHWAHGLTELAAMKTELSQYVVARDGPPPGGAAEDLQLQWEELCAKVSLRKQEIADRLSAWVIFNKKNKELCEWLSQMESKVTHRADISMDDMMEKLKKDFMEEINLFSENKTHLNRLGEQLLSASDQTRGAEVSDKMADVNARWQRLFDHIEARVRQLKETLSAVRQLDMDMNHLRVWLSHTEATLATPVTYSICHQDEIQGKLAEQQVLGVFVPRVLTLGICTGVFVPRVLTLGICTGMFVPRVRTLGICTGVFVPRARTLGICTAVFVPRVLTLGICTAVFVPRVLTLGICTAVFVPRAHTLGICTTVIAPRVFTLGLCTAVFAPRARTLGICTAVIVSRVLTLGICTGGAHAISFRHVFGHFKPLTDPYSVTYGFSVSLSIHVCLHGRVSWTCFSGVVQNLQRDIEQHAEGVASVLTACEGLLGDSEGCGTETERRSLQEVARCLEQRWRNICTLSLERRAKIDDTWQLWCSFLDDHSHFDDWLKAAEHIAADPKSVDVPYANAKEELKKFEALQRQVQERLAQLERLNKQHRQLAQEQRTDSAGQLRCTAWEVNRRWDELESRVAAILRRLRHFTCQREEFEGIREGLLVWLTEMDLQLTTVEHFSDSDVQDKMRQLNDFQQEITLNTSKIDQLIVFGENLIQKSAAPDAVTIENELEELHSYCQEVFGRVGRFHQRLTSPQQVRQEQQHQQEDLEEETRPARGGGLLSISQERSDRDTPISVESIPLEWDHAVDVGPHQRKEEEEEEEATFYSALSGELQMCAQTQPAQKCSTQTQSAQRCSIQTQSVQKCSTQTQSAQKCSTQTQSAQKCSTQTQSAQKCSTQSQPVQKCSTQTQPAQKCSTQTQPIQKCSTQTQSAQKCSTQTQPVQKCSTQTQSAQKCSTQTQPVHKCSTQTQSAQKCSTQTQSAQKCSTQIQPVQKYSTQTVSTEIQHTHRHSQHRNTAQLNAFKAQISCQAAFTAQISCQAAFTAHISYVRLHSQHASPMSGCIHSTHLLCQAAFTARISCVRLHSQHTSPVSDCIHSTHLLRRTQPVC</sequence>
<dbReference type="AlphaFoldDB" id="A0A3B3Q457"/>
<proteinExistence type="predicted"/>
<comment type="subcellular location">
    <subcellularLocation>
        <location evidence="1">Nucleus membrane</location>
    </subcellularLocation>
</comment>
<keyword evidence="6" id="KW-0175">Coiled coil</keyword>
<dbReference type="Ensembl" id="ENSPKIT00000024542.1">
    <property type="protein sequence ID" value="ENSPKIP00000000644.1"/>
    <property type="gene ID" value="ENSPKIG00000019231.1"/>
</dbReference>
<feature type="region of interest" description="Disordered" evidence="7">
    <location>
        <begin position="692"/>
        <end position="762"/>
    </location>
</feature>
<keyword evidence="5" id="KW-0539">Nucleus</keyword>
<dbReference type="SUPFAM" id="SSF46966">
    <property type="entry name" value="Spectrin repeat"/>
    <property type="match status" value="4"/>
</dbReference>
<evidence type="ECO:0000259" key="9">
    <source>
        <dbReference type="Pfam" id="PF25035"/>
    </source>
</evidence>
<evidence type="ECO:0000313" key="10">
    <source>
        <dbReference type="Ensembl" id="ENSPKIP00000000644.1"/>
    </source>
</evidence>
<reference evidence="10" key="1">
    <citation type="submission" date="2025-08" db="UniProtKB">
        <authorList>
            <consortium name="Ensembl"/>
        </authorList>
    </citation>
    <scope>IDENTIFICATION</scope>
</reference>
<keyword evidence="4" id="KW-0472">Membrane</keyword>
<evidence type="ECO:0000256" key="3">
    <source>
        <dbReference type="ARBA" id="ARBA00022737"/>
    </source>
</evidence>
<dbReference type="Proteomes" id="UP000261540">
    <property type="component" value="Unplaced"/>
</dbReference>
<dbReference type="InterPro" id="IPR057057">
    <property type="entry name" value="Spectrin_SYNE1"/>
</dbReference>
<dbReference type="FunFam" id="1.20.58.60:FF:000157">
    <property type="entry name" value="Nesprin-1 isoform 1"/>
    <property type="match status" value="1"/>
</dbReference>
<dbReference type="CDD" id="cd00176">
    <property type="entry name" value="SPEC"/>
    <property type="match status" value="2"/>
</dbReference>
<dbReference type="GeneTree" id="ENSGT00940000154656"/>
<dbReference type="Pfam" id="PF25035">
    <property type="entry name" value="SYNE1"/>
    <property type="match status" value="1"/>
</dbReference>
<reference evidence="10" key="2">
    <citation type="submission" date="2025-09" db="UniProtKB">
        <authorList>
            <consortium name="Ensembl"/>
        </authorList>
    </citation>
    <scope>IDENTIFICATION</scope>
</reference>
<dbReference type="SMART" id="SM00150">
    <property type="entry name" value="SPEC"/>
    <property type="match status" value="3"/>
</dbReference>
<dbReference type="InterPro" id="IPR056887">
    <property type="entry name" value="SYNE1/2_dom"/>
</dbReference>
<evidence type="ECO:0000313" key="11">
    <source>
        <dbReference type="Proteomes" id="UP000261540"/>
    </source>
</evidence>
<evidence type="ECO:0000256" key="4">
    <source>
        <dbReference type="ARBA" id="ARBA00023136"/>
    </source>
</evidence>
<protein>
    <recommendedName>
        <fullName evidence="12">Spectrin repeat containing, nuclear envelope 2b</fullName>
    </recommendedName>
</protein>
<feature type="coiled-coil region" evidence="6">
    <location>
        <begin position="513"/>
        <end position="554"/>
    </location>
</feature>
<dbReference type="STRING" id="1676925.ENSPKIP00000000644"/>
<evidence type="ECO:0000256" key="2">
    <source>
        <dbReference type="ARBA" id="ARBA00022553"/>
    </source>
</evidence>
<dbReference type="InterPro" id="IPR018159">
    <property type="entry name" value="Spectrin/alpha-actinin"/>
</dbReference>
<keyword evidence="3" id="KW-0677">Repeat</keyword>
<keyword evidence="11" id="KW-1185">Reference proteome</keyword>
<feature type="compositionally biased region" description="Basic and acidic residues" evidence="7">
    <location>
        <begin position="700"/>
        <end position="714"/>
    </location>
</feature>
<feature type="compositionally biased region" description="Basic and acidic residues" evidence="7">
    <location>
        <begin position="742"/>
        <end position="756"/>
    </location>
</feature>
<evidence type="ECO:0000256" key="7">
    <source>
        <dbReference type="SAM" id="MobiDB-lite"/>
    </source>
</evidence>
<dbReference type="Gene3D" id="1.20.58.60">
    <property type="match status" value="4"/>
</dbReference>
<name>A0A3B3Q457_9TELE</name>
<organism evidence="10 11">
    <name type="scientific">Paramormyrops kingsleyae</name>
    <dbReference type="NCBI Taxonomy" id="1676925"/>
    <lineage>
        <taxon>Eukaryota</taxon>
        <taxon>Metazoa</taxon>
        <taxon>Chordata</taxon>
        <taxon>Craniata</taxon>
        <taxon>Vertebrata</taxon>
        <taxon>Euteleostomi</taxon>
        <taxon>Actinopterygii</taxon>
        <taxon>Neopterygii</taxon>
        <taxon>Teleostei</taxon>
        <taxon>Osteoglossocephala</taxon>
        <taxon>Osteoglossomorpha</taxon>
        <taxon>Osteoglossiformes</taxon>
        <taxon>Mormyridae</taxon>
        <taxon>Paramormyrops</taxon>
    </lineage>
</organism>
<feature type="domain" description="Nesprin-1/2" evidence="9">
    <location>
        <begin position="722"/>
        <end position="750"/>
    </location>
</feature>